<organism evidence="1 2">
    <name type="scientific">Spirodela intermedia</name>
    <name type="common">Intermediate duckweed</name>
    <dbReference type="NCBI Taxonomy" id="51605"/>
    <lineage>
        <taxon>Eukaryota</taxon>
        <taxon>Viridiplantae</taxon>
        <taxon>Streptophyta</taxon>
        <taxon>Embryophyta</taxon>
        <taxon>Tracheophyta</taxon>
        <taxon>Spermatophyta</taxon>
        <taxon>Magnoliopsida</taxon>
        <taxon>Liliopsida</taxon>
        <taxon>Araceae</taxon>
        <taxon>Lemnoideae</taxon>
        <taxon>Spirodela</taxon>
    </lineage>
</organism>
<evidence type="ECO:0000313" key="1">
    <source>
        <dbReference type="EMBL" id="CAA7397949.1"/>
    </source>
</evidence>
<protein>
    <submittedName>
        <fullName evidence="1">Uncharacterized protein</fullName>
    </submittedName>
</protein>
<reference evidence="1" key="1">
    <citation type="submission" date="2020-02" db="EMBL/GenBank/DDBJ databases">
        <authorList>
            <person name="Scholz U."/>
            <person name="Mascher M."/>
            <person name="Fiebig A."/>
        </authorList>
    </citation>
    <scope>NUCLEOTIDE SEQUENCE</scope>
</reference>
<keyword evidence="2" id="KW-1185">Reference proteome</keyword>
<gene>
    <name evidence="1" type="ORF">SI8410_06008614</name>
</gene>
<name>A0A7I8KJI1_SPIIN</name>
<proteinExistence type="predicted"/>
<dbReference type="Proteomes" id="UP000663760">
    <property type="component" value="Chromosome 6"/>
</dbReference>
<accession>A0A7I8KJI1</accession>
<evidence type="ECO:0000313" key="2">
    <source>
        <dbReference type="Proteomes" id="UP000663760"/>
    </source>
</evidence>
<sequence length="15" mass="1775">MPCQVHLSESEHTNY</sequence>
<dbReference type="EMBL" id="LR746269">
    <property type="protein sequence ID" value="CAA7397949.1"/>
    <property type="molecule type" value="Genomic_DNA"/>
</dbReference>